<dbReference type="PROSITE" id="PS50089">
    <property type="entry name" value="ZF_RING_2"/>
    <property type="match status" value="1"/>
</dbReference>
<dbReference type="PROSITE" id="PS00061">
    <property type="entry name" value="ADH_SHORT"/>
    <property type="match status" value="1"/>
</dbReference>
<dbReference type="Pfam" id="PF25998">
    <property type="entry name" value="U-box_ZFPL1"/>
    <property type="match status" value="1"/>
</dbReference>
<dbReference type="InterPro" id="IPR001841">
    <property type="entry name" value="Znf_RING"/>
</dbReference>
<organism evidence="14 15">
    <name type="scientific">Pseudoatta argentina</name>
    <dbReference type="NCBI Taxonomy" id="621737"/>
    <lineage>
        <taxon>Eukaryota</taxon>
        <taxon>Metazoa</taxon>
        <taxon>Ecdysozoa</taxon>
        <taxon>Arthropoda</taxon>
        <taxon>Hexapoda</taxon>
        <taxon>Insecta</taxon>
        <taxon>Pterygota</taxon>
        <taxon>Neoptera</taxon>
        <taxon>Endopterygota</taxon>
        <taxon>Hymenoptera</taxon>
        <taxon>Apocrita</taxon>
        <taxon>Aculeata</taxon>
        <taxon>Formicoidea</taxon>
        <taxon>Formicidae</taxon>
        <taxon>Myrmicinae</taxon>
        <taxon>Pseudoatta</taxon>
    </lineage>
</organism>
<keyword evidence="8" id="KW-1133">Transmembrane helix</keyword>
<evidence type="ECO:0000256" key="11">
    <source>
        <dbReference type="PROSITE-ProRule" id="PRU00175"/>
    </source>
</evidence>
<accession>A0A836EC32</accession>
<evidence type="ECO:0000256" key="9">
    <source>
        <dbReference type="ARBA" id="ARBA00023002"/>
    </source>
</evidence>
<dbReference type="InterPro" id="IPR036291">
    <property type="entry name" value="NAD(P)-bd_dom_sf"/>
</dbReference>
<keyword evidence="5 12" id="KW-0479">Metal-binding</keyword>
<evidence type="ECO:0000256" key="4">
    <source>
        <dbReference type="ARBA" id="ARBA00022692"/>
    </source>
</evidence>
<feature type="domain" description="RING-type" evidence="13">
    <location>
        <begin position="53"/>
        <end position="101"/>
    </location>
</feature>
<protein>
    <recommendedName>
        <fullName evidence="3 12">Zinc finger protein-like 1 homolog</fullName>
    </recommendedName>
</protein>
<keyword evidence="15" id="KW-1185">Reference proteome</keyword>
<dbReference type="PANTHER" id="PTHR12981">
    <property type="entry name" value="ZINC FINGER PROTEIN-LIKE 1"/>
    <property type="match status" value="1"/>
</dbReference>
<dbReference type="InterPro" id="IPR058730">
    <property type="entry name" value="U-box_ZFPL1-like"/>
</dbReference>
<dbReference type="Gene3D" id="3.40.50.720">
    <property type="entry name" value="NAD(P)-binding Rossmann-like Domain"/>
    <property type="match status" value="1"/>
</dbReference>
<dbReference type="CDD" id="cd16487">
    <property type="entry name" value="mRING-H2-C3DHC3_ZFPL1"/>
    <property type="match status" value="1"/>
</dbReference>
<dbReference type="InterPro" id="IPR058731">
    <property type="entry name" value="Znf-B_box_ZFPL1-like"/>
</dbReference>
<keyword evidence="9" id="KW-0560">Oxidoreductase</keyword>
<dbReference type="SMART" id="SM00184">
    <property type="entry name" value="RING"/>
    <property type="match status" value="1"/>
</dbReference>
<proteinExistence type="inferred from homology"/>
<dbReference type="InterPro" id="IPR002347">
    <property type="entry name" value="SDR_fam"/>
</dbReference>
<dbReference type="Gene3D" id="3.30.40.10">
    <property type="entry name" value="Zinc/RING finger domain, C3HC4 (zinc finger)"/>
    <property type="match status" value="1"/>
</dbReference>
<dbReference type="SUPFAM" id="SSF51735">
    <property type="entry name" value="NAD(P)-binding Rossmann-fold domains"/>
    <property type="match status" value="1"/>
</dbReference>
<comment type="subcellular location">
    <subcellularLocation>
        <location evidence="1 12">Membrane</location>
        <topology evidence="1 12">Single-pass membrane protein</topology>
    </subcellularLocation>
</comment>
<dbReference type="InterPro" id="IPR039043">
    <property type="entry name" value="ZFPL1"/>
</dbReference>
<evidence type="ECO:0000256" key="7">
    <source>
        <dbReference type="ARBA" id="ARBA00022833"/>
    </source>
</evidence>
<dbReference type="Proteomes" id="UP000668214">
    <property type="component" value="Unassembled WGS sequence"/>
</dbReference>
<dbReference type="InterPro" id="IPR013083">
    <property type="entry name" value="Znf_RING/FYVE/PHD"/>
</dbReference>
<keyword evidence="4" id="KW-0812">Transmembrane</keyword>
<evidence type="ECO:0000259" key="13">
    <source>
        <dbReference type="PROSITE" id="PS50089"/>
    </source>
</evidence>
<comment type="similarity">
    <text evidence="2 12">Belongs to the ZFPL1 family.</text>
</comment>
<dbReference type="EMBL" id="JAANIA010002843">
    <property type="protein sequence ID" value="KAG5309221.1"/>
    <property type="molecule type" value="Genomic_DNA"/>
</dbReference>
<evidence type="ECO:0000256" key="12">
    <source>
        <dbReference type="RuleBase" id="RU369078"/>
    </source>
</evidence>
<dbReference type="GO" id="GO:0008270">
    <property type="term" value="F:zinc ion binding"/>
    <property type="evidence" value="ECO:0007669"/>
    <property type="project" value="UniProtKB-UniRule"/>
</dbReference>
<feature type="non-terminal residue" evidence="14">
    <location>
        <position position="596"/>
    </location>
</feature>
<dbReference type="PANTHER" id="PTHR12981:SF0">
    <property type="entry name" value="ZINC FINGER PROTEIN-LIKE 1"/>
    <property type="match status" value="1"/>
</dbReference>
<dbReference type="AlphaFoldDB" id="A0A836EC32"/>
<gene>
    <name evidence="14" type="ORF">G6Z78_0011969</name>
</gene>
<name>A0A836EC32_9HYME</name>
<dbReference type="Pfam" id="PF25993">
    <property type="entry name" value="zf-B_box_ZFPL1"/>
    <property type="match status" value="1"/>
</dbReference>
<dbReference type="GO" id="GO:0005794">
    <property type="term" value="C:Golgi apparatus"/>
    <property type="evidence" value="ECO:0007669"/>
    <property type="project" value="TreeGrafter"/>
</dbReference>
<keyword evidence="10 12" id="KW-0472">Membrane</keyword>
<evidence type="ECO:0000256" key="10">
    <source>
        <dbReference type="ARBA" id="ARBA00023136"/>
    </source>
</evidence>
<dbReference type="Pfam" id="PF00106">
    <property type="entry name" value="adh_short"/>
    <property type="match status" value="1"/>
</dbReference>
<evidence type="ECO:0000256" key="2">
    <source>
        <dbReference type="ARBA" id="ARBA00005561"/>
    </source>
</evidence>
<evidence type="ECO:0000256" key="1">
    <source>
        <dbReference type="ARBA" id="ARBA00004167"/>
    </source>
</evidence>
<evidence type="ECO:0000313" key="15">
    <source>
        <dbReference type="Proteomes" id="UP000668214"/>
    </source>
</evidence>
<sequence>MGLCKCPKRRVTNQFCFEHRVNVCEHCMVTGHPKCIVQSYLLWLHDHDYNPICTLCSDKLSDGDCIRLTCYHMFHWICLDRYARDLPATTAPAGYTCPTCRVCIFPQAKLVSPVADVLREKLATVNWARAGLGLPLLSEDREQKPEQERSLITVENSLFQNHTAAIPSSPTVAVSRTSSTINSNSIVSNVHANNQKLGPPYSVVNIDSSLGLSTPASRKVCEAYDDPKDMSFDHDENKYQRKSAIEWFRRWWKLISRAPVRRKTTVSTYTRYAIWIVIGGTTLYCFFSRRRKINARDLIVITGCNSGLGYSLAMHCRAKGAMVLAGVREIPTVVNSNAIEALKNKGVIVHQVDIADEQSVRDFRHKVKELLEERQLVLRALVNNAGVMVFGEFEWQTQKLAEYQVNVNLLGTMRVTRELMPILRENHSRIIVISSHCANESLPGISIYGATKAALLAWTTSLRVEVRKYGIEVVSFIPGGFVEESNIMKRQRLHFDEMRQHMSEEAKEFYGHYFNQYVEYFTMPYLTESRDSVKLSNPTIYETFDNALLNVYPSAIYRSESWRYFFYRILFKTPMFMRDRLVQRFVISPPWKTDEK</sequence>
<evidence type="ECO:0000313" key="14">
    <source>
        <dbReference type="EMBL" id="KAG5309221.1"/>
    </source>
</evidence>
<dbReference type="PRINTS" id="PR00081">
    <property type="entry name" value="GDHRDH"/>
</dbReference>
<keyword evidence="7 12" id="KW-0862">Zinc</keyword>
<evidence type="ECO:0000256" key="8">
    <source>
        <dbReference type="ARBA" id="ARBA00022989"/>
    </source>
</evidence>
<feature type="non-terminal residue" evidence="14">
    <location>
        <position position="1"/>
    </location>
</feature>
<dbReference type="GO" id="GO:0016020">
    <property type="term" value="C:membrane"/>
    <property type="evidence" value="ECO:0007669"/>
    <property type="project" value="UniProtKB-SubCell"/>
</dbReference>
<dbReference type="GO" id="GO:0016491">
    <property type="term" value="F:oxidoreductase activity"/>
    <property type="evidence" value="ECO:0007669"/>
    <property type="project" value="UniProtKB-KW"/>
</dbReference>
<keyword evidence="6 11" id="KW-0863">Zinc-finger</keyword>
<dbReference type="SUPFAM" id="SSF57850">
    <property type="entry name" value="RING/U-box"/>
    <property type="match status" value="1"/>
</dbReference>
<evidence type="ECO:0000256" key="6">
    <source>
        <dbReference type="ARBA" id="ARBA00022771"/>
    </source>
</evidence>
<reference evidence="14" key="1">
    <citation type="submission" date="2020-02" db="EMBL/GenBank/DDBJ databases">
        <title>Relaxed selection underlies rapid genomic changes in the transitions from sociality to social parasitism in ants.</title>
        <authorList>
            <person name="Bi X."/>
        </authorList>
    </citation>
    <scope>NUCLEOTIDE SEQUENCE</scope>
    <source>
        <strain evidence="14">BGI-DK2014c</strain>
        <tissue evidence="14">Whole body</tissue>
    </source>
</reference>
<comment type="caution">
    <text evidence="14">The sequence shown here is derived from an EMBL/GenBank/DDBJ whole genome shotgun (WGS) entry which is preliminary data.</text>
</comment>
<evidence type="ECO:0000256" key="5">
    <source>
        <dbReference type="ARBA" id="ARBA00022723"/>
    </source>
</evidence>
<evidence type="ECO:0000256" key="3">
    <source>
        <dbReference type="ARBA" id="ARBA00013701"/>
    </source>
</evidence>
<dbReference type="InterPro" id="IPR020904">
    <property type="entry name" value="Sc_DH/Rdtase_CS"/>
</dbReference>